<dbReference type="AlphaFoldDB" id="A0AAD9FIA2"/>
<evidence type="ECO:0000256" key="1">
    <source>
        <dbReference type="SAM" id="Coils"/>
    </source>
</evidence>
<feature type="coiled-coil region" evidence="1">
    <location>
        <begin position="6"/>
        <end position="43"/>
    </location>
</feature>
<sequence>MPVKQHILWRKKAEMLQSRVDELEEENGILKQQLEEKNSIQEQDVVRRYRRVLKLVQRGFRMTKAFKKA</sequence>
<organism evidence="2 3">
    <name type="scientific">Dissostichus eleginoides</name>
    <name type="common">Patagonian toothfish</name>
    <name type="synonym">Dissostichus amissus</name>
    <dbReference type="NCBI Taxonomy" id="100907"/>
    <lineage>
        <taxon>Eukaryota</taxon>
        <taxon>Metazoa</taxon>
        <taxon>Chordata</taxon>
        <taxon>Craniata</taxon>
        <taxon>Vertebrata</taxon>
        <taxon>Euteleostomi</taxon>
        <taxon>Actinopterygii</taxon>
        <taxon>Neopterygii</taxon>
        <taxon>Teleostei</taxon>
        <taxon>Neoteleostei</taxon>
        <taxon>Acanthomorphata</taxon>
        <taxon>Eupercaria</taxon>
        <taxon>Perciformes</taxon>
        <taxon>Notothenioidei</taxon>
        <taxon>Nototheniidae</taxon>
        <taxon>Dissostichus</taxon>
    </lineage>
</organism>
<reference evidence="2" key="1">
    <citation type="submission" date="2023-04" db="EMBL/GenBank/DDBJ databases">
        <title>Chromosome-level genome of Chaenocephalus aceratus.</title>
        <authorList>
            <person name="Park H."/>
        </authorList>
    </citation>
    <scope>NUCLEOTIDE SEQUENCE</scope>
    <source>
        <strain evidence="2">DE</strain>
        <tissue evidence="2">Muscle</tissue>
    </source>
</reference>
<protein>
    <submittedName>
        <fullName evidence="2">AP-1-like transcription factor napA</fullName>
    </submittedName>
</protein>
<gene>
    <name evidence="2" type="ORF">KUDE01_009299</name>
</gene>
<dbReference type="EMBL" id="JASDAP010000001">
    <property type="protein sequence ID" value="KAK1906903.1"/>
    <property type="molecule type" value="Genomic_DNA"/>
</dbReference>
<evidence type="ECO:0000313" key="3">
    <source>
        <dbReference type="Proteomes" id="UP001228049"/>
    </source>
</evidence>
<keyword evidence="1" id="KW-0175">Coiled coil</keyword>
<comment type="caution">
    <text evidence="2">The sequence shown here is derived from an EMBL/GenBank/DDBJ whole genome shotgun (WGS) entry which is preliminary data.</text>
</comment>
<proteinExistence type="predicted"/>
<name>A0AAD9FIA2_DISEL</name>
<dbReference type="Proteomes" id="UP001228049">
    <property type="component" value="Unassembled WGS sequence"/>
</dbReference>
<accession>A0AAD9FIA2</accession>
<evidence type="ECO:0000313" key="2">
    <source>
        <dbReference type="EMBL" id="KAK1906903.1"/>
    </source>
</evidence>
<keyword evidence="3" id="KW-1185">Reference proteome</keyword>